<evidence type="ECO:0000313" key="2">
    <source>
        <dbReference type="EMBL" id="MBC3538008.1"/>
    </source>
</evidence>
<evidence type="ECO:0000256" key="1">
    <source>
        <dbReference type="SAM" id="SignalP"/>
    </source>
</evidence>
<sequence>MTKRNGLLRLAIVSALLCAGAGIMPGYAESISHKTVEIKADTSGDQYGGNAGSSGDATNNKLTISGTASVSYSNGADVYGGYTASGNVSENVLEVTTTGTIYGNAYGGYTLSGVANTNKINFSNGTIYNTLYGGKTENGMANTNAITITGGSLSSSVYSGYSQVGNVTGNTVTISGGNIGGYVYGGYAKQGDATSNVITFEGGALSSSLIGGYAGNTGNAERNKVKISGGTISGAYPHVYGGQADSGIANLNEVEITGGTITGNIYGGQSDKSQATNNKVTISGSATVIGTAPEEPLPASTLGSGFIGIGDSSRTQPASIYGGYSNASAAVTGNTVTIESGTIYGSDSDGVYGGYSVRSFHAPLSSPTGDVTDNTVKITGGTTERSIYGGYAEAGNAIRNHFTMEDGVVGTEDAGNLSDVNEDFYGGYSQYGSANENTVTISGGTIYGEVHGGRAEGGQIDDNEYAIVNAIGNSVTISGGTIHDFVYGGFVDNGRVEGNTVDISNGTVTSSVIGGASRKSTAVVTGNTVRISGGTIGATNGYGISGGYAARGTVTNNAVTISDGTIIGYVTGGYSEEANATGNTVIMTGGTMNGMVTGGEAAGAADYNTVTITGGKIMGNNMPIVTIVDDDINVTGTIPVGVAGGWSYFGTASNNTVNILGGTFGEKATLYGGYGTNSTNNTLNLFTKGITVAALDYFQNLNFYVPADMTEADTMLNVTGTANIAGATIKAGLQSEDVLRTAPKTLTLLKAGTLTTDAITTYGLADSLPTLPEDLANTVSLVTASYLKSEATVKLGDDGSSVIMEFPSNTNAWYLSKDTKLFAETRAAGAALVGNATDIAATTAYADALAAAAGETSTGFAPYVSLGGFNLRNETGSYVDTNGLTANLGFIRQYQRESHVDSLMPFIEYGTSNYTSHLDSGARADGKQHYIGAGLLARRDLDNGLHYEALIRAGKLHGDFKGIIENLPSSYNTNAPYIAAELGMGKLVKQNTHTARGMLKLDMEGVEIEY</sequence>
<evidence type="ECO:0000313" key="3">
    <source>
        <dbReference type="Proteomes" id="UP000606870"/>
    </source>
</evidence>
<keyword evidence="3" id="KW-1185">Reference proteome</keyword>
<dbReference type="NCBIfam" id="NF038205">
    <property type="entry name" value="Campy_LoFi_RPT"/>
    <property type="match status" value="1"/>
</dbReference>
<feature type="signal peptide" evidence="1">
    <location>
        <begin position="1"/>
        <end position="28"/>
    </location>
</feature>
<dbReference type="Proteomes" id="UP000606870">
    <property type="component" value="Unassembled WGS sequence"/>
</dbReference>
<proteinExistence type="predicted"/>
<organism evidence="2 3">
    <name type="scientific">Megasphaera hominis</name>
    <dbReference type="NCBI Taxonomy" id="159836"/>
    <lineage>
        <taxon>Bacteria</taxon>
        <taxon>Bacillati</taxon>
        <taxon>Bacillota</taxon>
        <taxon>Negativicutes</taxon>
        <taxon>Veillonellales</taxon>
        <taxon>Veillonellaceae</taxon>
        <taxon>Megasphaera</taxon>
    </lineage>
</organism>
<name>A0ABR6VL66_9FIRM</name>
<accession>A0ABR6VL66</accession>
<protein>
    <recommendedName>
        <fullName evidence="4">Autotransporter domain-containing protein</fullName>
    </recommendedName>
</protein>
<comment type="caution">
    <text evidence="2">The sequence shown here is derived from an EMBL/GenBank/DDBJ whole genome shotgun (WGS) entry which is preliminary data.</text>
</comment>
<feature type="chain" id="PRO_5045760215" description="Autotransporter domain-containing protein" evidence="1">
    <location>
        <begin position="29"/>
        <end position="1010"/>
    </location>
</feature>
<gene>
    <name evidence="2" type="ORF">H8J70_12245</name>
</gene>
<dbReference type="RefSeq" id="WP_186504572.1">
    <property type="nucleotide sequence ID" value="NZ_JACOGK010000066.1"/>
</dbReference>
<evidence type="ECO:0008006" key="4">
    <source>
        <dbReference type="Google" id="ProtNLM"/>
    </source>
</evidence>
<keyword evidence="1" id="KW-0732">Signal</keyword>
<reference evidence="2 3" key="1">
    <citation type="submission" date="2020-08" db="EMBL/GenBank/DDBJ databases">
        <authorList>
            <person name="Liu C."/>
            <person name="Sun Q."/>
        </authorList>
    </citation>
    <scope>NUCLEOTIDE SEQUENCE [LARGE SCALE GENOMIC DNA]</scope>
    <source>
        <strain evidence="2 3">NSJ-59</strain>
    </source>
</reference>
<dbReference type="EMBL" id="JACOGK010000066">
    <property type="protein sequence ID" value="MBC3538008.1"/>
    <property type="molecule type" value="Genomic_DNA"/>
</dbReference>